<evidence type="ECO:0000259" key="5">
    <source>
        <dbReference type="PROSITE" id="PS52015"/>
    </source>
</evidence>
<keyword evidence="2" id="KW-0812">Transmembrane</keyword>
<reference evidence="6" key="1">
    <citation type="submission" date="2018-06" db="EMBL/GenBank/DDBJ databases">
        <authorList>
            <person name="Zhirakovskaya E."/>
        </authorList>
    </citation>
    <scope>NUCLEOTIDE SEQUENCE</scope>
</reference>
<dbReference type="Gene3D" id="3.30.1150.10">
    <property type="match status" value="1"/>
</dbReference>
<proteinExistence type="predicted"/>
<keyword evidence="4" id="KW-0472">Membrane</keyword>
<evidence type="ECO:0000256" key="1">
    <source>
        <dbReference type="ARBA" id="ARBA00004167"/>
    </source>
</evidence>
<evidence type="ECO:0000313" key="6">
    <source>
        <dbReference type="EMBL" id="VAX09420.1"/>
    </source>
</evidence>
<dbReference type="InterPro" id="IPR037682">
    <property type="entry name" value="TonB_C"/>
</dbReference>
<dbReference type="PROSITE" id="PS52015">
    <property type="entry name" value="TONB_CTD"/>
    <property type="match status" value="1"/>
</dbReference>
<organism evidence="6">
    <name type="scientific">hydrothermal vent metagenome</name>
    <dbReference type="NCBI Taxonomy" id="652676"/>
    <lineage>
        <taxon>unclassified sequences</taxon>
        <taxon>metagenomes</taxon>
        <taxon>ecological metagenomes</taxon>
    </lineage>
</organism>
<name>A0A3B1BG56_9ZZZZ</name>
<accession>A0A3B1BG56</accession>
<evidence type="ECO:0000256" key="4">
    <source>
        <dbReference type="ARBA" id="ARBA00023136"/>
    </source>
</evidence>
<evidence type="ECO:0000256" key="3">
    <source>
        <dbReference type="ARBA" id="ARBA00022989"/>
    </source>
</evidence>
<comment type="subcellular location">
    <subcellularLocation>
        <location evidence="1">Membrane</location>
        <topology evidence="1">Single-pass membrane protein</topology>
    </subcellularLocation>
</comment>
<dbReference type="Pfam" id="PF03544">
    <property type="entry name" value="TonB_C"/>
    <property type="match status" value="1"/>
</dbReference>
<evidence type="ECO:0000256" key="2">
    <source>
        <dbReference type="ARBA" id="ARBA00022692"/>
    </source>
</evidence>
<dbReference type="GO" id="GO:0016020">
    <property type="term" value="C:membrane"/>
    <property type="evidence" value="ECO:0007669"/>
    <property type="project" value="UniProtKB-SubCell"/>
</dbReference>
<dbReference type="GO" id="GO:0055085">
    <property type="term" value="P:transmembrane transport"/>
    <property type="evidence" value="ECO:0007669"/>
    <property type="project" value="InterPro"/>
</dbReference>
<dbReference type="NCBIfam" id="TIGR01352">
    <property type="entry name" value="tonB_Cterm"/>
    <property type="match status" value="1"/>
</dbReference>
<gene>
    <name evidence="6" type="ORF">MNBD_GAMMA26-119</name>
</gene>
<dbReference type="InterPro" id="IPR006260">
    <property type="entry name" value="TonB/TolA_C"/>
</dbReference>
<sequence length="63" mass="7290">MLRILIDRTGRTRHIILVHRTGNRLLDKAALEMAQRADPFPPISEDDPRQELEFMVPVAFALH</sequence>
<keyword evidence="3" id="KW-1133">Transmembrane helix</keyword>
<dbReference type="EMBL" id="UOFX01000052">
    <property type="protein sequence ID" value="VAX09420.1"/>
    <property type="molecule type" value="Genomic_DNA"/>
</dbReference>
<feature type="domain" description="TonB C-terminal" evidence="5">
    <location>
        <begin position="1"/>
        <end position="63"/>
    </location>
</feature>
<dbReference type="SUPFAM" id="SSF74653">
    <property type="entry name" value="TolA/TonB C-terminal domain"/>
    <property type="match status" value="1"/>
</dbReference>
<dbReference type="AlphaFoldDB" id="A0A3B1BG56"/>
<protein>
    <recommendedName>
        <fullName evidence="5">TonB C-terminal domain-containing protein</fullName>
    </recommendedName>
</protein>